<dbReference type="EMBL" id="BGPR01008428">
    <property type="protein sequence ID" value="GBN33760.1"/>
    <property type="molecule type" value="Genomic_DNA"/>
</dbReference>
<evidence type="ECO:0000313" key="1">
    <source>
        <dbReference type="EMBL" id="GBN33760.1"/>
    </source>
</evidence>
<dbReference type="OrthoDB" id="6753017at2759"/>
<accession>A0A4Y2N577</accession>
<sequence>MIPYFHAQDIFLNAKSGQLFVQDMENLGNTMDADTLKNFTEDFFTVRQSEKSFSRTSSEIEIEQLLMKSSKMQGGFGHGRSTKESVLNKFVVGLLSASNISEGLENFCGLSFVSGEQHVNVQESPSQMRPRRRQEIIKVVLRSQSFSKCTSDHIYSNWNYRQCGKDKLLRCTEHWSNYDVKKVASRNEISFNDYRYRYFTKAMTKK</sequence>
<protein>
    <submittedName>
        <fullName evidence="1">Uncharacterized protein</fullName>
    </submittedName>
</protein>
<comment type="caution">
    <text evidence="1">The sequence shown here is derived from an EMBL/GenBank/DDBJ whole genome shotgun (WGS) entry which is preliminary data.</text>
</comment>
<gene>
    <name evidence="1" type="ORF">AVEN_212369_1</name>
</gene>
<name>A0A4Y2N577_ARAVE</name>
<reference evidence="1 2" key="1">
    <citation type="journal article" date="2019" name="Sci. Rep.">
        <title>Orb-weaving spider Araneus ventricosus genome elucidates the spidroin gene catalogue.</title>
        <authorList>
            <person name="Kono N."/>
            <person name="Nakamura H."/>
            <person name="Ohtoshi R."/>
            <person name="Moran D.A.P."/>
            <person name="Shinohara A."/>
            <person name="Yoshida Y."/>
            <person name="Fujiwara M."/>
            <person name="Mori M."/>
            <person name="Tomita M."/>
            <person name="Arakawa K."/>
        </authorList>
    </citation>
    <scope>NUCLEOTIDE SEQUENCE [LARGE SCALE GENOMIC DNA]</scope>
</reference>
<keyword evidence="2" id="KW-1185">Reference proteome</keyword>
<dbReference type="AlphaFoldDB" id="A0A4Y2N577"/>
<organism evidence="1 2">
    <name type="scientific">Araneus ventricosus</name>
    <name type="common">Orbweaver spider</name>
    <name type="synonym">Epeira ventricosa</name>
    <dbReference type="NCBI Taxonomy" id="182803"/>
    <lineage>
        <taxon>Eukaryota</taxon>
        <taxon>Metazoa</taxon>
        <taxon>Ecdysozoa</taxon>
        <taxon>Arthropoda</taxon>
        <taxon>Chelicerata</taxon>
        <taxon>Arachnida</taxon>
        <taxon>Araneae</taxon>
        <taxon>Araneomorphae</taxon>
        <taxon>Entelegynae</taxon>
        <taxon>Araneoidea</taxon>
        <taxon>Araneidae</taxon>
        <taxon>Araneus</taxon>
    </lineage>
</organism>
<proteinExistence type="predicted"/>
<evidence type="ECO:0000313" key="2">
    <source>
        <dbReference type="Proteomes" id="UP000499080"/>
    </source>
</evidence>
<dbReference type="Proteomes" id="UP000499080">
    <property type="component" value="Unassembled WGS sequence"/>
</dbReference>